<evidence type="ECO:0000313" key="3">
    <source>
        <dbReference type="Proteomes" id="UP000231019"/>
    </source>
</evidence>
<dbReference type="Proteomes" id="UP000231019">
    <property type="component" value="Unassembled WGS sequence"/>
</dbReference>
<protein>
    <recommendedName>
        <fullName evidence="1">Methyltransferase FkbM domain-containing protein</fullName>
    </recommendedName>
</protein>
<dbReference type="InterPro" id="IPR052514">
    <property type="entry name" value="SAM-dependent_MTase"/>
</dbReference>
<dbReference type="PANTHER" id="PTHR34203:SF15">
    <property type="entry name" value="SLL1173 PROTEIN"/>
    <property type="match status" value="1"/>
</dbReference>
<dbReference type="Pfam" id="PF05050">
    <property type="entry name" value="Methyltransf_21"/>
    <property type="match status" value="1"/>
</dbReference>
<comment type="caution">
    <text evidence="2">The sequence shown here is derived from an EMBL/GenBank/DDBJ whole genome shotgun (WGS) entry which is preliminary data.</text>
</comment>
<dbReference type="InterPro" id="IPR029063">
    <property type="entry name" value="SAM-dependent_MTases_sf"/>
</dbReference>
<gene>
    <name evidence="2" type="ORF">COW36_21535</name>
</gene>
<dbReference type="NCBIfam" id="TIGR01444">
    <property type="entry name" value="fkbM_fam"/>
    <property type="match status" value="1"/>
</dbReference>
<dbReference type="SUPFAM" id="SSF53335">
    <property type="entry name" value="S-adenosyl-L-methionine-dependent methyltransferases"/>
    <property type="match status" value="1"/>
</dbReference>
<name>A0A2M7FZB6_9BACT</name>
<evidence type="ECO:0000313" key="2">
    <source>
        <dbReference type="EMBL" id="PIW14622.1"/>
    </source>
</evidence>
<sequence>MSGGFAFGKSNCVILYCMQTLRQFLKKFSWALFLYRLFKIVLMEPLNRGRRFEFCRRFLWWYLWAKPRQIPTLILLENGMKSKVYPDSDSGVSNIFTRNVDYYETQFIRSLLKPGDFIVDAGCNVGNRTLILADLIGGALLFDANPICLERLRENFSLNQIDMTHYYPLASAVGAEKGSLYFSDMGGTHCSNHIVSPTEALASREVPLTTVDLELASLNESPCRFIKFDLEGFDLDGLKGAEQTLRSGQVYLVEFERWSTVPLIGFSEFFGALGWVIFSLDTQGKPTQDPDIISVKSNLFAMSKERLATYF</sequence>
<dbReference type="InterPro" id="IPR006342">
    <property type="entry name" value="FkbM_mtfrase"/>
</dbReference>
<dbReference type="EMBL" id="PFFQ01000059">
    <property type="protein sequence ID" value="PIW14622.1"/>
    <property type="molecule type" value="Genomic_DNA"/>
</dbReference>
<accession>A0A2M7FZB6</accession>
<organism evidence="2 3">
    <name type="scientific">bacterium (Candidatus Blackallbacteria) CG17_big_fil_post_rev_8_21_14_2_50_48_46</name>
    <dbReference type="NCBI Taxonomy" id="2014261"/>
    <lineage>
        <taxon>Bacteria</taxon>
        <taxon>Candidatus Blackallbacteria</taxon>
    </lineage>
</organism>
<dbReference type="Gene3D" id="3.40.50.150">
    <property type="entry name" value="Vaccinia Virus protein VP39"/>
    <property type="match status" value="1"/>
</dbReference>
<dbReference type="AlphaFoldDB" id="A0A2M7FZB6"/>
<proteinExistence type="predicted"/>
<feature type="domain" description="Methyltransferase FkbM" evidence="1">
    <location>
        <begin position="137"/>
        <end position="256"/>
    </location>
</feature>
<reference evidence="2 3" key="1">
    <citation type="submission" date="2017-09" db="EMBL/GenBank/DDBJ databases">
        <title>Depth-based differentiation of microbial function through sediment-hosted aquifers and enrichment of novel symbionts in the deep terrestrial subsurface.</title>
        <authorList>
            <person name="Probst A.J."/>
            <person name="Ladd B."/>
            <person name="Jarett J.K."/>
            <person name="Geller-Mcgrath D.E."/>
            <person name="Sieber C.M."/>
            <person name="Emerson J.B."/>
            <person name="Anantharaman K."/>
            <person name="Thomas B.C."/>
            <person name="Malmstrom R."/>
            <person name="Stieglmeier M."/>
            <person name="Klingl A."/>
            <person name="Woyke T."/>
            <person name="Ryan C.M."/>
            <person name="Banfield J.F."/>
        </authorList>
    </citation>
    <scope>NUCLEOTIDE SEQUENCE [LARGE SCALE GENOMIC DNA]</scope>
    <source>
        <strain evidence="2">CG17_big_fil_post_rev_8_21_14_2_50_48_46</strain>
    </source>
</reference>
<dbReference type="PANTHER" id="PTHR34203">
    <property type="entry name" value="METHYLTRANSFERASE, FKBM FAMILY PROTEIN"/>
    <property type="match status" value="1"/>
</dbReference>
<evidence type="ECO:0000259" key="1">
    <source>
        <dbReference type="Pfam" id="PF05050"/>
    </source>
</evidence>